<evidence type="ECO:0000313" key="2">
    <source>
        <dbReference type="Proteomes" id="UP001293254"/>
    </source>
</evidence>
<name>A0AAE1YY57_9LAMI</name>
<accession>A0AAE1YY57</accession>
<comment type="caution">
    <text evidence="1">The sequence shown here is derived from an EMBL/GenBank/DDBJ whole genome shotgun (WGS) entry which is preliminary data.</text>
</comment>
<organism evidence="1 2">
    <name type="scientific">Sesamum alatum</name>
    <dbReference type="NCBI Taxonomy" id="300844"/>
    <lineage>
        <taxon>Eukaryota</taxon>
        <taxon>Viridiplantae</taxon>
        <taxon>Streptophyta</taxon>
        <taxon>Embryophyta</taxon>
        <taxon>Tracheophyta</taxon>
        <taxon>Spermatophyta</taxon>
        <taxon>Magnoliopsida</taxon>
        <taxon>eudicotyledons</taxon>
        <taxon>Gunneridae</taxon>
        <taxon>Pentapetalae</taxon>
        <taxon>asterids</taxon>
        <taxon>lamiids</taxon>
        <taxon>Lamiales</taxon>
        <taxon>Pedaliaceae</taxon>
        <taxon>Sesamum</taxon>
    </lineage>
</organism>
<gene>
    <name evidence="1" type="ORF">Salat_0223100</name>
</gene>
<dbReference type="EMBL" id="JACGWO010000001">
    <property type="protein sequence ID" value="KAK4438885.1"/>
    <property type="molecule type" value="Genomic_DNA"/>
</dbReference>
<evidence type="ECO:0000313" key="1">
    <source>
        <dbReference type="EMBL" id="KAK4438885.1"/>
    </source>
</evidence>
<dbReference type="AlphaFoldDB" id="A0AAE1YY57"/>
<protein>
    <submittedName>
        <fullName evidence="1">Uncharacterized protein</fullName>
    </submittedName>
</protein>
<reference evidence="1" key="1">
    <citation type="submission" date="2020-06" db="EMBL/GenBank/DDBJ databases">
        <authorList>
            <person name="Li T."/>
            <person name="Hu X."/>
            <person name="Zhang T."/>
            <person name="Song X."/>
            <person name="Zhang H."/>
            <person name="Dai N."/>
            <person name="Sheng W."/>
            <person name="Hou X."/>
            <person name="Wei L."/>
        </authorList>
    </citation>
    <scope>NUCLEOTIDE SEQUENCE</scope>
    <source>
        <strain evidence="1">3651</strain>
        <tissue evidence="1">Leaf</tissue>
    </source>
</reference>
<proteinExistence type="predicted"/>
<sequence>MNRCLQKVVNGGHFSHGRVSPFSRTLAARETKLIRLKSFALEDSIKVVFMVSNRVSNGLDSPSLTLSEVVNLPHRRRDRWPRRSEGSGEFDLTHACVKARVSDPGFWLASVSRVCVQTRE</sequence>
<keyword evidence="2" id="KW-1185">Reference proteome</keyword>
<dbReference type="Proteomes" id="UP001293254">
    <property type="component" value="Unassembled WGS sequence"/>
</dbReference>
<reference evidence="1" key="2">
    <citation type="journal article" date="2024" name="Plant">
        <title>Genomic evolution and insights into agronomic trait innovations of Sesamum species.</title>
        <authorList>
            <person name="Miao H."/>
            <person name="Wang L."/>
            <person name="Qu L."/>
            <person name="Liu H."/>
            <person name="Sun Y."/>
            <person name="Le M."/>
            <person name="Wang Q."/>
            <person name="Wei S."/>
            <person name="Zheng Y."/>
            <person name="Lin W."/>
            <person name="Duan Y."/>
            <person name="Cao H."/>
            <person name="Xiong S."/>
            <person name="Wang X."/>
            <person name="Wei L."/>
            <person name="Li C."/>
            <person name="Ma Q."/>
            <person name="Ju M."/>
            <person name="Zhao R."/>
            <person name="Li G."/>
            <person name="Mu C."/>
            <person name="Tian Q."/>
            <person name="Mei H."/>
            <person name="Zhang T."/>
            <person name="Gao T."/>
            <person name="Zhang H."/>
        </authorList>
    </citation>
    <scope>NUCLEOTIDE SEQUENCE</scope>
    <source>
        <strain evidence="1">3651</strain>
    </source>
</reference>